<dbReference type="SUPFAM" id="SSF47413">
    <property type="entry name" value="lambda repressor-like DNA-binding domains"/>
    <property type="match status" value="1"/>
</dbReference>
<dbReference type="InterPro" id="IPR053163">
    <property type="entry name" value="HTH-type_regulator_Rgg"/>
</dbReference>
<name>A0ABW4BIH0_9LACO</name>
<evidence type="ECO:0000313" key="3">
    <source>
        <dbReference type="Proteomes" id="UP001597191"/>
    </source>
</evidence>
<evidence type="ECO:0000259" key="1">
    <source>
        <dbReference type="PROSITE" id="PS50943"/>
    </source>
</evidence>
<reference evidence="3" key="1">
    <citation type="journal article" date="2019" name="Int. J. Syst. Evol. Microbiol.">
        <title>The Global Catalogue of Microorganisms (GCM) 10K type strain sequencing project: providing services to taxonomists for standard genome sequencing and annotation.</title>
        <authorList>
            <consortium name="The Broad Institute Genomics Platform"/>
            <consortium name="The Broad Institute Genome Sequencing Center for Infectious Disease"/>
            <person name="Wu L."/>
            <person name="Ma J."/>
        </authorList>
    </citation>
    <scope>NUCLEOTIDE SEQUENCE [LARGE SCALE GENOMIC DNA]</scope>
    <source>
        <strain evidence="3">CCM 8937</strain>
    </source>
</reference>
<accession>A0ABW4BIH0</accession>
<dbReference type="CDD" id="cd00093">
    <property type="entry name" value="HTH_XRE"/>
    <property type="match status" value="1"/>
</dbReference>
<dbReference type="Gene3D" id="1.25.40.10">
    <property type="entry name" value="Tetratricopeptide repeat domain"/>
    <property type="match status" value="1"/>
</dbReference>
<feature type="domain" description="HTH cro/C1-type" evidence="1">
    <location>
        <begin position="8"/>
        <end position="61"/>
    </location>
</feature>
<evidence type="ECO:0000313" key="2">
    <source>
        <dbReference type="EMBL" id="MFD1410026.1"/>
    </source>
</evidence>
<dbReference type="PANTHER" id="PTHR37038">
    <property type="entry name" value="TRANSCRIPTIONAL REGULATOR-RELATED"/>
    <property type="match status" value="1"/>
</dbReference>
<gene>
    <name evidence="2" type="ORF">ACFQ4R_00045</name>
</gene>
<dbReference type="SMART" id="SM00530">
    <property type="entry name" value="HTH_XRE"/>
    <property type="match status" value="1"/>
</dbReference>
<dbReference type="InterPro" id="IPR010982">
    <property type="entry name" value="Lambda_DNA-bd_dom_sf"/>
</dbReference>
<proteinExistence type="predicted"/>
<protein>
    <submittedName>
        <fullName evidence="2">Helix-turn-helix domain-containing protein</fullName>
    </submittedName>
</protein>
<comment type="caution">
    <text evidence="2">The sequence shown here is derived from an EMBL/GenBank/DDBJ whole genome shotgun (WGS) entry which is preliminary data.</text>
</comment>
<dbReference type="InterPro" id="IPR001387">
    <property type="entry name" value="Cro/C1-type_HTH"/>
</dbReference>
<sequence>MAHLGQTIADLRQERNLSQAELAADILSPAQLSKAEHGLTDLSGTKLVMLLGRLHITPREFFSLAEIQTASETIEEQLISDTYTSLVKNDQQLGRQVIRQAEIFDQQA</sequence>
<dbReference type="Proteomes" id="UP001597191">
    <property type="component" value="Unassembled WGS sequence"/>
</dbReference>
<dbReference type="EMBL" id="JBHTOH010000002">
    <property type="protein sequence ID" value="MFD1410026.1"/>
    <property type="molecule type" value="Genomic_DNA"/>
</dbReference>
<organism evidence="2 3">
    <name type="scientific">Lapidilactobacillus gannanensis</name>
    <dbReference type="NCBI Taxonomy" id="2486002"/>
    <lineage>
        <taxon>Bacteria</taxon>
        <taxon>Bacillati</taxon>
        <taxon>Bacillota</taxon>
        <taxon>Bacilli</taxon>
        <taxon>Lactobacillales</taxon>
        <taxon>Lactobacillaceae</taxon>
        <taxon>Lapidilactobacillus</taxon>
    </lineage>
</organism>
<keyword evidence="3" id="KW-1185">Reference proteome</keyword>
<dbReference type="InterPro" id="IPR011990">
    <property type="entry name" value="TPR-like_helical_dom_sf"/>
</dbReference>
<dbReference type="Pfam" id="PF01381">
    <property type="entry name" value="HTH_3"/>
    <property type="match status" value="1"/>
</dbReference>
<dbReference type="RefSeq" id="WP_125650705.1">
    <property type="nucleotide sequence ID" value="NZ_JBHTOH010000002.1"/>
</dbReference>
<dbReference type="PROSITE" id="PS50943">
    <property type="entry name" value="HTH_CROC1"/>
    <property type="match status" value="1"/>
</dbReference>